<dbReference type="PANTHER" id="PTHR42793">
    <property type="entry name" value="COA BINDING DOMAIN CONTAINING PROTEIN"/>
    <property type="match status" value="1"/>
</dbReference>
<sequence>MLGPRRRRGRHEDRLAGAAHRWRDARPDEPVPAGRQEGQGTLVHRGQPHAGAGGGGAGLGELLRAGGRSGGQGTRDRHRGREDPAGHAGDQETRRERRPRAAGLPGHAGQLRELGRADPHLGREPVDVGHARRAGDFGRPQVVRRGRFAARVHFGQRRSVGVSAVAVVGASPRNFWTNCAIHNLRSFNPDLGVVPVTPNHETIAGLGTVASVADLTVAPRAAVIAIRREASVEAVRELTAAGTRDIVLVTDGFVERGDELGRELQAELVKIVSGTGTRLWGPNCVGFADFEERICAVAEPMWLEARPGPVSIVSQSGALLSALVAAAHEENLGLDFTVSTGNGAVTGVPEALLIALERPATKVVCVYLEGISREKLPAFERAFTYARESGKQIVVLKSGVSERGQRAVLSHTASISGTDSVLSELLRQHGVLRADGIDELMRLATLSLLGAKAGRARSVSILGGSGGAAALCSDLADRYGVELSVFADKTVSRIRELAGPGSFIDNPLDVIGVKKREGDESINGLVFADPNTGLVLMPWSVQFPSDSPEQAVHTWNWNDLARLSSVHGMPLVITSMAPVPVTDWVRDYRERHPHVAVVHNLRLTFSALSKLFPALPKEKHAVPSAAEERVLSEADSRELVAAAGLPVVGGVRVPRGEDVVAAAENLRAPFAVKVVAPVSHKSRIGGVLLGIGDRADLAAAVKQIEANVVASGLPTDTIEGCLVEEMVFGREILVGLNTDPVLGRYVVVGLGGTATELANRSTTRRLPLAPGEAEELLAAVGVTDHEAALGALTGLCASFADGVLSGYETVEINPLVVTPAECAAADAVVTRFEEA</sequence>
<dbReference type="Pfam" id="PF13380">
    <property type="entry name" value="CoA_binding_2"/>
    <property type="match status" value="1"/>
</dbReference>
<dbReference type="Gene3D" id="3.40.50.720">
    <property type="entry name" value="NAD(P)-binding Rossmann-like Domain"/>
    <property type="match status" value="1"/>
</dbReference>
<dbReference type="Gene3D" id="3.30.1490.20">
    <property type="entry name" value="ATP-grasp fold, A domain"/>
    <property type="match status" value="1"/>
</dbReference>
<feature type="compositionally biased region" description="Basic and acidic residues" evidence="1">
    <location>
        <begin position="79"/>
        <end position="95"/>
    </location>
</feature>
<keyword evidence="3" id="KW-0436">Ligase</keyword>
<dbReference type="SUPFAM" id="SSF51735">
    <property type="entry name" value="NAD(P)-binding Rossmann-fold domains"/>
    <property type="match status" value="1"/>
</dbReference>
<proteinExistence type="predicted"/>
<dbReference type="InterPro" id="IPR032875">
    <property type="entry name" value="Succ_CoA_lig_flav_dom"/>
</dbReference>
<dbReference type="Gene3D" id="3.30.470.20">
    <property type="entry name" value="ATP-grasp fold, B domain"/>
    <property type="match status" value="1"/>
</dbReference>
<comment type="caution">
    <text evidence="3">The sequence shown here is derived from an EMBL/GenBank/DDBJ whole genome shotgun (WGS) entry which is preliminary data.</text>
</comment>
<keyword evidence="4" id="KW-1185">Reference proteome</keyword>
<gene>
    <name evidence="3" type="ORF">FPZ12_023685</name>
</gene>
<dbReference type="AlphaFoldDB" id="A0A5N0V0R2"/>
<dbReference type="SUPFAM" id="SSF56059">
    <property type="entry name" value="Glutathione synthetase ATP-binding domain-like"/>
    <property type="match status" value="1"/>
</dbReference>
<accession>A0A5N0V0R2</accession>
<feature type="compositionally biased region" description="Basic and acidic residues" evidence="1">
    <location>
        <begin position="113"/>
        <end position="133"/>
    </location>
</feature>
<dbReference type="GO" id="GO:0016874">
    <property type="term" value="F:ligase activity"/>
    <property type="evidence" value="ECO:0007669"/>
    <property type="project" value="UniProtKB-KW"/>
</dbReference>
<dbReference type="Pfam" id="PF13549">
    <property type="entry name" value="ATP-grasp_5"/>
    <property type="match status" value="1"/>
</dbReference>
<dbReference type="SUPFAM" id="SSF52210">
    <property type="entry name" value="Succinyl-CoA synthetase domains"/>
    <property type="match status" value="2"/>
</dbReference>
<evidence type="ECO:0000313" key="3">
    <source>
        <dbReference type="EMBL" id="KAA9158107.1"/>
    </source>
</evidence>
<feature type="compositionally biased region" description="Basic and acidic residues" evidence="1">
    <location>
        <begin position="10"/>
        <end position="29"/>
    </location>
</feature>
<dbReference type="InterPro" id="IPR003781">
    <property type="entry name" value="CoA-bd"/>
</dbReference>
<dbReference type="InterPro" id="IPR013815">
    <property type="entry name" value="ATP_grasp_subdomain_1"/>
</dbReference>
<feature type="region of interest" description="Disordered" evidence="1">
    <location>
        <begin position="1"/>
        <end position="133"/>
    </location>
</feature>
<dbReference type="Gene3D" id="3.40.50.261">
    <property type="entry name" value="Succinyl-CoA synthetase domains"/>
    <property type="match status" value="2"/>
</dbReference>
<organism evidence="3 4">
    <name type="scientific">Amycolatopsis acidicola</name>
    <dbReference type="NCBI Taxonomy" id="2596893"/>
    <lineage>
        <taxon>Bacteria</taxon>
        <taxon>Bacillati</taxon>
        <taxon>Actinomycetota</taxon>
        <taxon>Actinomycetes</taxon>
        <taxon>Pseudonocardiales</taxon>
        <taxon>Pseudonocardiaceae</taxon>
        <taxon>Amycolatopsis</taxon>
    </lineage>
</organism>
<name>A0A5N0V0R2_9PSEU</name>
<dbReference type="PANTHER" id="PTHR42793:SF1">
    <property type="entry name" value="PEPTIDYL-LYSINE N-ACETYLTRANSFERASE PATZ"/>
    <property type="match status" value="1"/>
</dbReference>
<evidence type="ECO:0000259" key="2">
    <source>
        <dbReference type="SMART" id="SM00881"/>
    </source>
</evidence>
<evidence type="ECO:0000256" key="1">
    <source>
        <dbReference type="SAM" id="MobiDB-lite"/>
    </source>
</evidence>
<evidence type="ECO:0000313" key="4">
    <source>
        <dbReference type="Proteomes" id="UP000319769"/>
    </source>
</evidence>
<dbReference type="Pfam" id="PF13607">
    <property type="entry name" value="Succ_CoA_lig"/>
    <property type="match status" value="1"/>
</dbReference>
<reference evidence="3" key="1">
    <citation type="submission" date="2019-09" db="EMBL/GenBank/DDBJ databases">
        <authorList>
            <person name="Teo W.F.A."/>
            <person name="Duangmal K."/>
        </authorList>
    </citation>
    <scope>NUCLEOTIDE SEQUENCE [LARGE SCALE GENOMIC DNA]</scope>
    <source>
        <strain evidence="3">K81G1</strain>
    </source>
</reference>
<dbReference type="EMBL" id="VMNW02000037">
    <property type="protein sequence ID" value="KAA9158107.1"/>
    <property type="molecule type" value="Genomic_DNA"/>
</dbReference>
<protein>
    <submittedName>
        <fullName evidence="3">Acetate--CoA ligase family protein</fullName>
    </submittedName>
</protein>
<dbReference type="Proteomes" id="UP000319769">
    <property type="component" value="Unassembled WGS sequence"/>
</dbReference>
<dbReference type="GO" id="GO:0005524">
    <property type="term" value="F:ATP binding"/>
    <property type="evidence" value="ECO:0007669"/>
    <property type="project" value="InterPro"/>
</dbReference>
<dbReference type="InterPro" id="IPR036291">
    <property type="entry name" value="NAD(P)-bd_dom_sf"/>
</dbReference>
<dbReference type="OrthoDB" id="190266at2"/>
<feature type="domain" description="CoA-binding" evidence="2">
    <location>
        <begin position="159"/>
        <end position="253"/>
    </location>
</feature>
<dbReference type="SMART" id="SM00881">
    <property type="entry name" value="CoA_binding"/>
    <property type="match status" value="1"/>
</dbReference>
<dbReference type="InterPro" id="IPR016102">
    <property type="entry name" value="Succinyl-CoA_synth-like"/>
</dbReference>